<dbReference type="EMBL" id="MH591105">
    <property type="protein sequence ID" value="AYC65051.1"/>
    <property type="molecule type" value="Genomic_DNA"/>
</dbReference>
<dbReference type="SUPFAM" id="SSF81548">
    <property type="entry name" value="Subunit XII of photosystem I reaction centre, PsaM"/>
    <property type="match status" value="1"/>
</dbReference>
<evidence type="ECO:0000313" key="2">
    <source>
        <dbReference type="EMBL" id="AYC65051.1"/>
    </source>
</evidence>
<keyword evidence="1" id="KW-0812">Transmembrane</keyword>
<reference evidence="2" key="2">
    <citation type="journal article" date="2019" name="Mol. Phylogenet. Evol.">
        <title>Reassessment of the classification of bryopsidales (chlorophyta) based on chloroplast phylogenomic analyses.</title>
        <authorList>
            <person name="Cremen M.C."/>
            <person name="Leliaert F."/>
            <person name="West J."/>
            <person name="Lam D.W."/>
            <person name="Shimada S."/>
            <person name="Lopez-Bautista J.M."/>
            <person name="Verbruggen H."/>
        </authorList>
    </citation>
    <scope>NUCLEOTIDE SEQUENCE</scope>
</reference>
<evidence type="ECO:0000256" key="1">
    <source>
        <dbReference type="SAM" id="Phobius"/>
    </source>
</evidence>
<keyword evidence="1" id="KW-1133">Transmembrane helix</keyword>
<feature type="transmembrane region" description="Helical" evidence="1">
    <location>
        <begin position="6"/>
        <end position="28"/>
    </location>
</feature>
<geneLocation type="chloroplast" evidence="2"/>
<dbReference type="GO" id="GO:0015979">
    <property type="term" value="P:photosynthesis"/>
    <property type="evidence" value="ECO:0007669"/>
    <property type="project" value="InterPro"/>
</dbReference>
<protein>
    <submittedName>
        <fullName evidence="2">Photosystem I reaction center subunit M</fullName>
    </submittedName>
</protein>
<keyword evidence="2" id="KW-0934">Plastid</keyword>
<dbReference type="RefSeq" id="YP_009519044.1">
    <property type="nucleotide sequence ID" value="NC_039522.1"/>
</dbReference>
<keyword evidence="2" id="KW-0150">Chloroplast</keyword>
<dbReference type="GeneID" id="38278888"/>
<dbReference type="InterPro" id="IPR037279">
    <property type="entry name" value="PSI_PsaM_sf"/>
</dbReference>
<sequence length="30" mass="3289">MTESQISIAILIAVINGFLILILGNNIYKL</sequence>
<gene>
    <name evidence="2" type="primary">psaM</name>
</gene>
<name>A0A386B033_9CHLO</name>
<accession>A0A386B033</accession>
<proteinExistence type="predicted"/>
<keyword evidence="1" id="KW-0472">Membrane</keyword>
<organism evidence="2">
    <name type="scientific">Callipsygma wilsonis</name>
    <dbReference type="NCBI Taxonomy" id="2320807"/>
    <lineage>
        <taxon>Eukaryota</taxon>
        <taxon>Viridiplantae</taxon>
        <taxon>Chlorophyta</taxon>
        <taxon>core chlorophytes</taxon>
        <taxon>Ulvophyceae</taxon>
        <taxon>TCBD clade</taxon>
        <taxon>Bryopsidales</taxon>
        <taxon>Halimedineae</taxon>
        <taxon>Halimedaceae</taxon>
        <taxon>Rhipiliopsideae</taxon>
        <taxon>Callipsygma</taxon>
    </lineage>
</organism>
<reference evidence="2" key="1">
    <citation type="submission" date="2018-07" db="EMBL/GenBank/DDBJ databases">
        <authorList>
            <person name="Quirk P.G."/>
            <person name="Krulwich T.A."/>
        </authorList>
    </citation>
    <scope>NUCLEOTIDE SEQUENCE</scope>
</reference>
<dbReference type="AlphaFoldDB" id="A0A386B033"/>